<dbReference type="EMBL" id="JAHOPB010000001">
    <property type="protein sequence ID" value="MBU8875526.1"/>
    <property type="molecule type" value="Genomic_DNA"/>
</dbReference>
<dbReference type="PANTHER" id="PTHR43394:SF1">
    <property type="entry name" value="ATP-BINDING CASSETTE SUB-FAMILY B MEMBER 10, MITOCHONDRIAL"/>
    <property type="match status" value="1"/>
</dbReference>
<dbReference type="PANTHER" id="PTHR43394">
    <property type="entry name" value="ATP-DEPENDENT PERMEASE MDL1, MITOCHONDRIAL"/>
    <property type="match status" value="1"/>
</dbReference>
<evidence type="ECO:0000256" key="2">
    <source>
        <dbReference type="ARBA" id="ARBA00005417"/>
    </source>
</evidence>
<feature type="domain" description="ABC transmembrane type-1" evidence="10">
    <location>
        <begin position="22"/>
        <end position="304"/>
    </location>
</feature>
<feature type="transmembrane region" description="Helical" evidence="8">
    <location>
        <begin position="22"/>
        <end position="45"/>
    </location>
</feature>
<dbReference type="SMART" id="SM00382">
    <property type="entry name" value="AAA"/>
    <property type="match status" value="1"/>
</dbReference>
<evidence type="ECO:0000256" key="8">
    <source>
        <dbReference type="SAM" id="Phobius"/>
    </source>
</evidence>
<comment type="caution">
    <text evidence="11">The sequence shown here is derived from an EMBL/GenBank/DDBJ whole genome shotgun (WGS) entry which is preliminary data.</text>
</comment>
<dbReference type="InterPro" id="IPR039421">
    <property type="entry name" value="Type_1_exporter"/>
</dbReference>
<dbReference type="InterPro" id="IPR011918">
    <property type="entry name" value="ABC_MsbA_ATP-bd"/>
</dbReference>
<evidence type="ECO:0000256" key="6">
    <source>
        <dbReference type="ARBA" id="ARBA00022989"/>
    </source>
</evidence>
<feature type="domain" description="ABC transporter" evidence="9">
    <location>
        <begin position="339"/>
        <end position="575"/>
    </location>
</feature>
<dbReference type="InterPro" id="IPR011527">
    <property type="entry name" value="ABC1_TM_dom"/>
</dbReference>
<evidence type="ECO:0000259" key="9">
    <source>
        <dbReference type="PROSITE" id="PS50893"/>
    </source>
</evidence>
<comment type="similarity">
    <text evidence="2">Belongs to the ABC transporter superfamily.</text>
</comment>
<feature type="transmembrane region" description="Helical" evidence="8">
    <location>
        <begin position="161"/>
        <end position="179"/>
    </location>
</feature>
<dbReference type="GO" id="GO:0005524">
    <property type="term" value="F:ATP binding"/>
    <property type="evidence" value="ECO:0007669"/>
    <property type="project" value="UniProtKB-KW"/>
</dbReference>
<feature type="transmembrane region" description="Helical" evidence="8">
    <location>
        <begin position="243"/>
        <end position="263"/>
    </location>
</feature>
<keyword evidence="5 11" id="KW-0067">ATP-binding</keyword>
<sequence length="585" mass="62497">MNRFGGLALLGPYLRPYRGRTILALLSLLVAAGTVLAFGACLRALIDRGFAQGRPDILNYALASLLAVAVVLAIASGARFYLVSWLGERVVGDLRRDLFDHVVRLGPAWFEVKRSGDVMSRISADAQLIEQVIGSSASVALRNTLMCLGGVVMLVVTNPKLALWTLAVVPLTVIPIIVFGRQVKALSREAQARMGEMVSEGAETLDGVRTVQAFAQEDRAALRFGEATERSFVAATRRVSRRAIMTTLVIFIVFSAVGFLLWMGGHDVLTGRITAGDLSAFVFYAVLVASSGGAISETIGDLQRASGAAERLAELRAEPPSIAEPANPKPLPRPVKGAVSFEEVSFRYPTRTDSLALDRFNLAVAPGETVAIVGPSGAGKTTAFNLLLRFYDPEKGAIRLDGIDIRELALSDLRRSLAIVPQDPTLFSASVADNIRYGRPEATDGEVRAAAEAASALGFIEALPNGFATDLGARGVRLSGGQRQRIAIARALLCDPAVLLLDEATSALDAESEQAVQQALDRVMHKRTTLVIAHRLATVQKADRIVVIDEGRVADIGTHAELVRRGGLYARLAELQFNLSAVAAD</sequence>
<evidence type="ECO:0000256" key="7">
    <source>
        <dbReference type="ARBA" id="ARBA00023136"/>
    </source>
</evidence>
<dbReference type="CDD" id="cd18575">
    <property type="entry name" value="ABC_6TM_bac_exporter_ABCB8_10_like"/>
    <property type="match status" value="1"/>
</dbReference>
<keyword evidence="6 8" id="KW-1133">Transmembrane helix</keyword>
<evidence type="ECO:0000256" key="1">
    <source>
        <dbReference type="ARBA" id="ARBA00004141"/>
    </source>
</evidence>
<gene>
    <name evidence="11" type="ORF">KQ910_17265</name>
</gene>
<evidence type="ECO:0000313" key="12">
    <source>
        <dbReference type="Proteomes" id="UP000727907"/>
    </source>
</evidence>
<comment type="subcellular location">
    <subcellularLocation>
        <location evidence="1">Membrane</location>
        <topology evidence="1">Multi-pass membrane protein</topology>
    </subcellularLocation>
</comment>
<dbReference type="InterPro" id="IPR017871">
    <property type="entry name" value="ABC_transporter-like_CS"/>
</dbReference>
<dbReference type="PROSITE" id="PS50893">
    <property type="entry name" value="ABC_TRANSPORTER_2"/>
    <property type="match status" value="1"/>
</dbReference>
<reference evidence="11 12" key="1">
    <citation type="submission" date="2021-06" db="EMBL/GenBank/DDBJ databases">
        <authorList>
            <person name="Lee D.H."/>
        </authorList>
    </citation>
    <scope>NUCLEOTIDE SEQUENCE [LARGE SCALE GENOMIC DNA]</scope>
    <source>
        <strain evidence="11 12">MMS21-HV4-11</strain>
    </source>
</reference>
<keyword evidence="3 8" id="KW-0812">Transmembrane</keyword>
<dbReference type="InterPro" id="IPR003439">
    <property type="entry name" value="ABC_transporter-like_ATP-bd"/>
</dbReference>
<keyword evidence="4" id="KW-0547">Nucleotide-binding</keyword>
<dbReference type="RefSeq" id="WP_216962893.1">
    <property type="nucleotide sequence ID" value="NZ_JAHOPB010000001.1"/>
</dbReference>
<evidence type="ECO:0000256" key="4">
    <source>
        <dbReference type="ARBA" id="ARBA00022741"/>
    </source>
</evidence>
<dbReference type="Proteomes" id="UP000727907">
    <property type="component" value="Unassembled WGS sequence"/>
</dbReference>
<keyword evidence="12" id="KW-1185">Reference proteome</keyword>
<evidence type="ECO:0000313" key="11">
    <source>
        <dbReference type="EMBL" id="MBU8875526.1"/>
    </source>
</evidence>
<dbReference type="PROSITE" id="PS00211">
    <property type="entry name" value="ABC_TRANSPORTER_1"/>
    <property type="match status" value="1"/>
</dbReference>
<protein>
    <submittedName>
        <fullName evidence="11">ATP-binding cassette domain-containing protein</fullName>
    </submittedName>
</protein>
<dbReference type="Pfam" id="PF00664">
    <property type="entry name" value="ABC_membrane"/>
    <property type="match status" value="1"/>
</dbReference>
<dbReference type="InterPro" id="IPR003593">
    <property type="entry name" value="AAA+_ATPase"/>
</dbReference>
<dbReference type="NCBIfam" id="TIGR02204">
    <property type="entry name" value="MsbA_rel"/>
    <property type="match status" value="1"/>
</dbReference>
<evidence type="ECO:0000259" key="10">
    <source>
        <dbReference type="PROSITE" id="PS50929"/>
    </source>
</evidence>
<organism evidence="11 12">
    <name type="scientific">Reyranella humidisoli</name>
    <dbReference type="NCBI Taxonomy" id="2849149"/>
    <lineage>
        <taxon>Bacteria</taxon>
        <taxon>Pseudomonadati</taxon>
        <taxon>Pseudomonadota</taxon>
        <taxon>Alphaproteobacteria</taxon>
        <taxon>Hyphomicrobiales</taxon>
        <taxon>Reyranellaceae</taxon>
        <taxon>Reyranella</taxon>
    </lineage>
</organism>
<evidence type="ECO:0000256" key="5">
    <source>
        <dbReference type="ARBA" id="ARBA00022840"/>
    </source>
</evidence>
<name>A0ABS6IMI5_9HYPH</name>
<dbReference type="Pfam" id="PF00005">
    <property type="entry name" value="ABC_tran"/>
    <property type="match status" value="1"/>
</dbReference>
<feature type="transmembrane region" description="Helical" evidence="8">
    <location>
        <begin position="57"/>
        <end position="82"/>
    </location>
</feature>
<dbReference type="PROSITE" id="PS50929">
    <property type="entry name" value="ABC_TM1F"/>
    <property type="match status" value="1"/>
</dbReference>
<keyword evidence="7 8" id="KW-0472">Membrane</keyword>
<proteinExistence type="inferred from homology"/>
<accession>A0ABS6IMI5</accession>
<evidence type="ECO:0000256" key="3">
    <source>
        <dbReference type="ARBA" id="ARBA00022692"/>
    </source>
</evidence>